<accession>A0ABT2B3C0</accession>
<protein>
    <submittedName>
        <fullName evidence="2">Uncharacterized protein</fullName>
    </submittedName>
</protein>
<dbReference type="Proteomes" id="UP001205612">
    <property type="component" value="Unassembled WGS sequence"/>
</dbReference>
<evidence type="ECO:0000256" key="1">
    <source>
        <dbReference type="SAM" id="MobiDB-lite"/>
    </source>
</evidence>
<gene>
    <name evidence="2" type="ORF">NX794_17675</name>
</gene>
<organism evidence="2 3">
    <name type="scientific">Streptomyces pyxinicus</name>
    <dbReference type="NCBI Taxonomy" id="2970331"/>
    <lineage>
        <taxon>Bacteria</taxon>
        <taxon>Bacillati</taxon>
        <taxon>Actinomycetota</taxon>
        <taxon>Actinomycetes</taxon>
        <taxon>Kitasatosporales</taxon>
        <taxon>Streptomycetaceae</taxon>
        <taxon>Streptomyces</taxon>
    </lineage>
</organism>
<dbReference type="RefSeq" id="WP_258779513.1">
    <property type="nucleotide sequence ID" value="NZ_JANUGP010000012.1"/>
</dbReference>
<reference evidence="2 3" key="1">
    <citation type="submission" date="2022-08" db="EMBL/GenBank/DDBJ databases">
        <authorList>
            <person name="Somphong A."/>
            <person name="Phongsopitanun W."/>
        </authorList>
    </citation>
    <scope>NUCLEOTIDE SEQUENCE [LARGE SCALE GENOMIC DNA]</scope>
    <source>
        <strain evidence="2 3">LP11</strain>
    </source>
</reference>
<keyword evidence="3" id="KW-1185">Reference proteome</keyword>
<evidence type="ECO:0000313" key="3">
    <source>
        <dbReference type="Proteomes" id="UP001205612"/>
    </source>
</evidence>
<evidence type="ECO:0000313" key="2">
    <source>
        <dbReference type="EMBL" id="MCS0603029.1"/>
    </source>
</evidence>
<dbReference type="EMBL" id="JANUGP010000012">
    <property type="protein sequence ID" value="MCS0603029.1"/>
    <property type="molecule type" value="Genomic_DNA"/>
</dbReference>
<sequence>MTFQPPPRLRLRRAPVDWVRQRPIRRAARPGLIADAVTGAGARLTGGRTPAPTTPLKEAT</sequence>
<comment type="caution">
    <text evidence="2">The sequence shown here is derived from an EMBL/GenBank/DDBJ whole genome shotgun (WGS) entry which is preliminary data.</text>
</comment>
<name>A0ABT2B3C0_9ACTN</name>
<feature type="compositionally biased region" description="Low complexity" evidence="1">
    <location>
        <begin position="39"/>
        <end position="51"/>
    </location>
</feature>
<feature type="region of interest" description="Disordered" evidence="1">
    <location>
        <begin position="39"/>
        <end position="60"/>
    </location>
</feature>
<proteinExistence type="predicted"/>